<reference evidence="1 2" key="1">
    <citation type="submission" date="2018-08" db="EMBL/GenBank/DDBJ databases">
        <title>Genomic Encyclopedia of Archaeal and Bacterial Type Strains, Phase II (KMG-II): from individual species to whole genera.</title>
        <authorList>
            <person name="Goeker M."/>
        </authorList>
    </citation>
    <scope>NUCLEOTIDE SEQUENCE [LARGE SCALE GENOMIC DNA]</scope>
    <source>
        <strain evidence="1 2">ATCC 27112</strain>
    </source>
</reference>
<accession>A0A397S155</accession>
<protein>
    <submittedName>
        <fullName evidence="1">TetR family transcriptional regulator</fullName>
    </submittedName>
</protein>
<dbReference type="PANTHER" id="PTHR43479">
    <property type="entry name" value="ACREF/ENVCD OPERON REPRESSOR-RELATED"/>
    <property type="match status" value="1"/>
</dbReference>
<dbReference type="Proteomes" id="UP000266506">
    <property type="component" value="Unassembled WGS sequence"/>
</dbReference>
<organism evidence="1 2">
    <name type="scientific">Anaeroplasma bactoclasticum</name>
    <dbReference type="NCBI Taxonomy" id="2088"/>
    <lineage>
        <taxon>Bacteria</taxon>
        <taxon>Bacillati</taxon>
        <taxon>Mycoplasmatota</taxon>
        <taxon>Mollicutes</taxon>
        <taxon>Anaeroplasmatales</taxon>
        <taxon>Anaeroplasmataceae</taxon>
        <taxon>Anaeroplasma</taxon>
    </lineage>
</organism>
<dbReference type="InParanoid" id="A0A397S155"/>
<gene>
    <name evidence="1" type="ORF">EI71_00967</name>
</gene>
<sequence length="184" mass="21398">MSTNRSVIRTKKAIRQAFIELLSEKQAIDKITIIELTDKANIVRSTFYSHYEDIYAVAKEIQSEISDAFKDAMERYVEKGNDLKTSLTVLMDFFAEREKEYKLLFTSGYNENHFFSALKDSLSKELYDKLAFENVEFFNNDKMAESSFYASLIIEALSNYFNGRSNSSLYDIRDFIVKVADKLK</sequence>
<comment type="caution">
    <text evidence="1">The sequence shown here is derived from an EMBL/GenBank/DDBJ whole genome shotgun (WGS) entry which is preliminary data.</text>
</comment>
<dbReference type="PANTHER" id="PTHR43479:SF7">
    <property type="entry name" value="TETR-FAMILY TRANSCRIPTIONAL REGULATOR"/>
    <property type="match status" value="1"/>
</dbReference>
<dbReference type="EMBL" id="QXEV01000008">
    <property type="protein sequence ID" value="RIA75934.1"/>
    <property type="molecule type" value="Genomic_DNA"/>
</dbReference>
<name>A0A397S155_9MOLU</name>
<dbReference type="OrthoDB" id="392071at2"/>
<dbReference type="RefSeq" id="WP_119016118.1">
    <property type="nucleotide sequence ID" value="NZ_QXEV01000008.1"/>
</dbReference>
<dbReference type="SUPFAM" id="SSF46689">
    <property type="entry name" value="Homeodomain-like"/>
    <property type="match status" value="1"/>
</dbReference>
<dbReference type="InterPro" id="IPR009057">
    <property type="entry name" value="Homeodomain-like_sf"/>
</dbReference>
<evidence type="ECO:0000313" key="1">
    <source>
        <dbReference type="EMBL" id="RIA75934.1"/>
    </source>
</evidence>
<dbReference type="Gene3D" id="1.10.357.10">
    <property type="entry name" value="Tetracycline Repressor, domain 2"/>
    <property type="match status" value="1"/>
</dbReference>
<dbReference type="InterPro" id="IPR050624">
    <property type="entry name" value="HTH-type_Tx_Regulator"/>
</dbReference>
<dbReference type="AlphaFoldDB" id="A0A397S155"/>
<keyword evidence="2" id="KW-1185">Reference proteome</keyword>
<proteinExistence type="predicted"/>
<evidence type="ECO:0000313" key="2">
    <source>
        <dbReference type="Proteomes" id="UP000266506"/>
    </source>
</evidence>